<proteinExistence type="predicted"/>
<keyword evidence="1" id="KW-1133">Transmembrane helix</keyword>
<accession>A0A964TEI0</accession>
<keyword evidence="1" id="KW-0472">Membrane</keyword>
<evidence type="ECO:0000313" key="2">
    <source>
        <dbReference type="EMBL" id="NAY91996.1"/>
    </source>
</evidence>
<keyword evidence="1" id="KW-0812">Transmembrane</keyword>
<dbReference type="EMBL" id="JAAABI010000002">
    <property type="protein sequence ID" value="NAY91996.1"/>
    <property type="molecule type" value="Genomic_DNA"/>
</dbReference>
<gene>
    <name evidence="2" type="ORF">GTQ34_08700</name>
</gene>
<name>A0A964TEI0_9FLAO</name>
<dbReference type="AlphaFoldDB" id="A0A964TEI0"/>
<keyword evidence="3" id="KW-1185">Reference proteome</keyword>
<evidence type="ECO:0000256" key="1">
    <source>
        <dbReference type="SAM" id="Phobius"/>
    </source>
</evidence>
<comment type="caution">
    <text evidence="2">The sequence shown here is derived from an EMBL/GenBank/DDBJ whole genome shotgun (WGS) entry which is preliminary data.</text>
</comment>
<reference evidence="2" key="1">
    <citation type="submission" date="2020-01" db="EMBL/GenBank/DDBJ databases">
        <title>Muricauda ochracea sp. nov., isolated from a tidal flat of Garorim bay in Korea.</title>
        <authorList>
            <person name="Kim D."/>
            <person name="Yoo Y."/>
            <person name="Kim J.-J."/>
        </authorList>
    </citation>
    <scope>NUCLEOTIDE SEQUENCE</scope>
    <source>
        <strain evidence="2">JGD-17</strain>
    </source>
</reference>
<sequence length="78" mass="9186">MAEKITQDSRFSLTREKTKNSERYYPIYFTLMGFMFAIILMMSALNNYLFFGWLLISMAIVLGLMFIHLMGKSQVKRS</sequence>
<feature type="transmembrane region" description="Helical" evidence="1">
    <location>
        <begin position="50"/>
        <end position="70"/>
    </location>
</feature>
<dbReference type="Proteomes" id="UP000667650">
    <property type="component" value="Unassembled WGS sequence"/>
</dbReference>
<evidence type="ECO:0000313" key="3">
    <source>
        <dbReference type="Proteomes" id="UP000667650"/>
    </source>
</evidence>
<organism evidence="2 3">
    <name type="scientific">Flagellimonas ochracea</name>
    <dbReference type="NCBI Taxonomy" id="2696472"/>
    <lineage>
        <taxon>Bacteria</taxon>
        <taxon>Pseudomonadati</taxon>
        <taxon>Bacteroidota</taxon>
        <taxon>Flavobacteriia</taxon>
        <taxon>Flavobacteriales</taxon>
        <taxon>Flavobacteriaceae</taxon>
        <taxon>Flagellimonas</taxon>
    </lineage>
</organism>
<dbReference type="RefSeq" id="WP_166523390.1">
    <property type="nucleotide sequence ID" value="NZ_JAAABI010000002.1"/>
</dbReference>
<protein>
    <submittedName>
        <fullName evidence="2">Uncharacterized protein</fullName>
    </submittedName>
</protein>
<feature type="transmembrane region" description="Helical" evidence="1">
    <location>
        <begin position="25"/>
        <end position="44"/>
    </location>
</feature>